<dbReference type="SUPFAM" id="SSF52821">
    <property type="entry name" value="Rhodanese/Cell cycle control phosphatase"/>
    <property type="match status" value="4"/>
</dbReference>
<keyword evidence="2" id="KW-0677">Repeat</keyword>
<dbReference type="Pfam" id="PF00581">
    <property type="entry name" value="Rhodanese"/>
    <property type="match status" value="4"/>
</dbReference>
<evidence type="ECO:0000256" key="1">
    <source>
        <dbReference type="ARBA" id="ARBA00012245"/>
    </source>
</evidence>
<feature type="domain" description="Rhodanese" evidence="4">
    <location>
        <begin position="132"/>
        <end position="223"/>
    </location>
</feature>
<dbReference type="Gene3D" id="3.40.250.10">
    <property type="entry name" value="Rhodanese-like domain"/>
    <property type="match status" value="4"/>
</dbReference>
<dbReference type="InterPro" id="IPR001763">
    <property type="entry name" value="Rhodanese-like_dom"/>
</dbReference>
<feature type="domain" description="Rhodanese" evidence="4">
    <location>
        <begin position="268"/>
        <end position="383"/>
    </location>
</feature>
<evidence type="ECO:0000256" key="2">
    <source>
        <dbReference type="ARBA" id="ARBA00022737"/>
    </source>
</evidence>
<organism evidence="5 6">
    <name type="scientific">Nonomuraea salmonea</name>
    <dbReference type="NCBI Taxonomy" id="46181"/>
    <lineage>
        <taxon>Bacteria</taxon>
        <taxon>Bacillati</taxon>
        <taxon>Actinomycetota</taxon>
        <taxon>Actinomycetes</taxon>
        <taxon>Streptosporangiales</taxon>
        <taxon>Streptosporangiaceae</taxon>
        <taxon>Nonomuraea</taxon>
    </lineage>
</organism>
<gene>
    <name evidence="5" type="ORF">ACFFR3_08445</name>
</gene>
<dbReference type="SMART" id="SM00450">
    <property type="entry name" value="RHOD"/>
    <property type="match status" value="4"/>
</dbReference>
<protein>
    <recommendedName>
        <fullName evidence="1">thiosulfate sulfurtransferase</fullName>
        <ecNumber evidence="1">2.8.1.1</ecNumber>
    </recommendedName>
</protein>
<feature type="domain" description="Rhodanese" evidence="4">
    <location>
        <begin position="384"/>
        <end position="459"/>
    </location>
</feature>
<dbReference type="InterPro" id="IPR051126">
    <property type="entry name" value="Thiosulfate_sulfurtransferase"/>
</dbReference>
<proteinExistence type="predicted"/>
<dbReference type="Proteomes" id="UP001589568">
    <property type="component" value="Unassembled WGS sequence"/>
</dbReference>
<dbReference type="InterPro" id="IPR036873">
    <property type="entry name" value="Rhodanese-like_dom_sf"/>
</dbReference>
<evidence type="ECO:0000256" key="3">
    <source>
        <dbReference type="ARBA" id="ARBA00047549"/>
    </source>
</evidence>
<dbReference type="PANTHER" id="PTHR43855">
    <property type="entry name" value="THIOSULFATE SULFURTRANSFERASE"/>
    <property type="match status" value="1"/>
</dbReference>
<evidence type="ECO:0000259" key="4">
    <source>
        <dbReference type="PROSITE" id="PS50206"/>
    </source>
</evidence>
<comment type="catalytic activity">
    <reaction evidence="3">
        <text>thiosulfate + hydrogen cyanide = thiocyanate + sulfite + 2 H(+)</text>
        <dbReference type="Rhea" id="RHEA:16881"/>
        <dbReference type="ChEBI" id="CHEBI:15378"/>
        <dbReference type="ChEBI" id="CHEBI:17359"/>
        <dbReference type="ChEBI" id="CHEBI:18022"/>
        <dbReference type="ChEBI" id="CHEBI:18407"/>
        <dbReference type="ChEBI" id="CHEBI:33542"/>
        <dbReference type="EC" id="2.8.1.1"/>
    </reaction>
</comment>
<dbReference type="PROSITE" id="PS50206">
    <property type="entry name" value="RHODANESE_3"/>
    <property type="match status" value="4"/>
</dbReference>
<accession>A0ABV5NGX6</accession>
<sequence>MTAEEVRALLLRRSEVVIADVREEAAFATGHPLWAASFPLSRLELDAWRRIPRRDTPIAVYGDGVARAIGVLRGLGYTRVHELAGGLDAWTASGGEIFQDVNAPSKAFGELVASVAGTPSLTAQDVKALIDAGTPLVVVDARPFGEFRTMSIPTATSMPGAELVLRIRELAPDPATPVVVNCAGRTRSIIGAQSLIDAGLPNPVAALRDGTIGWTLAGQRLDRGATRTAPLSVTPPHHALAASGARAVAERAGVTFVRARDLPGLRRPDRTTYIFDVRTAAEYARGHLDGARHAPGGQLVQETDHHAPVRGARIVVVDDDGVRAAMTGSWLAQMGWEVYAISPAELLTRPGAEPSLHPAPPPVDTVDAATLRAWLADGSATVIDVGPSRDYAAGHIPGAWYAARALLPAAIATIGAARRYVLTSPTGLLARFATADLRHRAPAFALEGGTAAWRFPLETAEARYAVPPADRYRRPYEGTDNPREAMEAYLEWEFGLVEQLERDGTHHFQVLGHVPALSRYNLPFG</sequence>
<comment type="caution">
    <text evidence="5">The sequence shown here is derived from an EMBL/GenBank/DDBJ whole genome shotgun (WGS) entry which is preliminary data.</text>
</comment>
<keyword evidence="6" id="KW-1185">Reference proteome</keyword>
<evidence type="ECO:0000313" key="6">
    <source>
        <dbReference type="Proteomes" id="UP001589568"/>
    </source>
</evidence>
<feature type="domain" description="Rhodanese" evidence="4">
    <location>
        <begin position="12"/>
        <end position="99"/>
    </location>
</feature>
<name>A0ABV5NGX6_9ACTN</name>
<dbReference type="EC" id="2.8.1.1" evidence="1"/>
<evidence type="ECO:0000313" key="5">
    <source>
        <dbReference type="EMBL" id="MFB9469534.1"/>
    </source>
</evidence>
<dbReference type="CDD" id="cd01534">
    <property type="entry name" value="4RHOD_Repeat_3"/>
    <property type="match status" value="1"/>
</dbReference>
<reference evidence="5 6" key="1">
    <citation type="submission" date="2024-09" db="EMBL/GenBank/DDBJ databases">
        <authorList>
            <person name="Sun Q."/>
            <person name="Mori K."/>
        </authorList>
    </citation>
    <scope>NUCLEOTIDE SEQUENCE [LARGE SCALE GENOMIC DNA]</scope>
    <source>
        <strain evidence="5 6">JCM 3324</strain>
    </source>
</reference>
<dbReference type="EMBL" id="JBHMCF010000008">
    <property type="protein sequence ID" value="MFB9469534.1"/>
    <property type="molecule type" value="Genomic_DNA"/>
</dbReference>
<dbReference type="RefSeq" id="WP_379482883.1">
    <property type="nucleotide sequence ID" value="NZ_JBHMCF010000008.1"/>
</dbReference>
<dbReference type="PANTHER" id="PTHR43855:SF1">
    <property type="entry name" value="THIOSULFATE SULFURTRANSFERASE"/>
    <property type="match status" value="1"/>
</dbReference>